<name>A0ABT0ID63_9ACTN</name>
<keyword evidence="2" id="KW-0540">Nuclease</keyword>
<evidence type="ECO:0000259" key="1">
    <source>
        <dbReference type="Pfam" id="PF05685"/>
    </source>
</evidence>
<sequence>MTVLDDDRTLMAESNEERTLDDWFEALERMPVPEGYQVEIVEGSVFMSPQREGHYTVIRRIIRALEDAFGLDAAIFSDVRVDFPGRLNGYAPDVVKFRQGTESDERGRRRYQDVEFVAEVISRDTGANDYGPKKTAYATAKVPVYLIADPYQRRCHVYTHPKNDDYATETIVAFGETIDLTGTLPGLTLDTSGFPSS</sequence>
<proteinExistence type="predicted"/>
<evidence type="ECO:0000313" key="3">
    <source>
        <dbReference type="Proteomes" id="UP001522868"/>
    </source>
</evidence>
<keyword evidence="2" id="KW-0255">Endonuclease</keyword>
<dbReference type="RefSeq" id="WP_248634919.1">
    <property type="nucleotide sequence ID" value="NZ_JALPTH010000016.1"/>
</dbReference>
<reference evidence="2 3" key="1">
    <citation type="submission" date="2022-04" db="EMBL/GenBank/DDBJ databases">
        <title>Streptomyces sp. nov. LCR6-01 isolated from Lichen of Dirinaria sp.</title>
        <authorList>
            <person name="Kanchanasin P."/>
            <person name="Tanasupawat S."/>
            <person name="Phongsopitanun W."/>
        </authorList>
    </citation>
    <scope>NUCLEOTIDE SEQUENCE [LARGE SCALE GENOMIC DNA]</scope>
    <source>
        <strain evidence="2 3">LCR6-01</strain>
    </source>
</reference>
<protein>
    <submittedName>
        <fullName evidence="2">Uma2 family endonuclease</fullName>
    </submittedName>
</protein>
<dbReference type="EMBL" id="JALPTH010000016">
    <property type="protein sequence ID" value="MCK8679225.1"/>
    <property type="molecule type" value="Genomic_DNA"/>
</dbReference>
<dbReference type="Gene3D" id="3.90.1570.10">
    <property type="entry name" value="tt1808, chain A"/>
    <property type="match status" value="1"/>
</dbReference>
<dbReference type="PANTHER" id="PTHR35400">
    <property type="entry name" value="SLR1083 PROTEIN"/>
    <property type="match status" value="1"/>
</dbReference>
<organism evidence="2 3">
    <name type="scientific">Streptomyces lichenis</name>
    <dbReference type="NCBI Taxonomy" id="2306967"/>
    <lineage>
        <taxon>Bacteria</taxon>
        <taxon>Bacillati</taxon>
        <taxon>Actinomycetota</taxon>
        <taxon>Actinomycetes</taxon>
        <taxon>Kitasatosporales</taxon>
        <taxon>Streptomycetaceae</taxon>
        <taxon>Streptomyces</taxon>
    </lineage>
</organism>
<dbReference type="InterPro" id="IPR008538">
    <property type="entry name" value="Uma2"/>
</dbReference>
<keyword evidence="2" id="KW-0378">Hydrolase</keyword>
<dbReference type="CDD" id="cd06260">
    <property type="entry name" value="DUF820-like"/>
    <property type="match status" value="1"/>
</dbReference>
<dbReference type="Pfam" id="PF05685">
    <property type="entry name" value="Uma2"/>
    <property type="match status" value="1"/>
</dbReference>
<dbReference type="InterPro" id="IPR011335">
    <property type="entry name" value="Restrct_endonuc-II-like"/>
</dbReference>
<comment type="caution">
    <text evidence="2">The sequence shown here is derived from an EMBL/GenBank/DDBJ whole genome shotgun (WGS) entry which is preliminary data.</text>
</comment>
<dbReference type="SUPFAM" id="SSF52980">
    <property type="entry name" value="Restriction endonuclease-like"/>
    <property type="match status" value="1"/>
</dbReference>
<dbReference type="PANTHER" id="PTHR35400:SF3">
    <property type="entry name" value="SLL1072 PROTEIN"/>
    <property type="match status" value="1"/>
</dbReference>
<feature type="domain" description="Putative restriction endonuclease" evidence="1">
    <location>
        <begin position="24"/>
        <end position="191"/>
    </location>
</feature>
<evidence type="ECO:0000313" key="2">
    <source>
        <dbReference type="EMBL" id="MCK8679225.1"/>
    </source>
</evidence>
<dbReference type="InterPro" id="IPR012296">
    <property type="entry name" value="Nuclease_put_TT1808"/>
</dbReference>
<keyword evidence="3" id="KW-1185">Reference proteome</keyword>
<dbReference type="Proteomes" id="UP001522868">
    <property type="component" value="Unassembled WGS sequence"/>
</dbReference>
<accession>A0ABT0ID63</accession>
<dbReference type="GO" id="GO:0004519">
    <property type="term" value="F:endonuclease activity"/>
    <property type="evidence" value="ECO:0007669"/>
    <property type="project" value="UniProtKB-KW"/>
</dbReference>
<gene>
    <name evidence="2" type="ORF">M1O15_17875</name>
</gene>